<accession>A0A974BYS0</accession>
<name>A0A974BYS0_XENLA</name>
<dbReference type="EMBL" id="CM004482">
    <property type="protein sequence ID" value="OCT63370.1"/>
    <property type="molecule type" value="Genomic_DNA"/>
</dbReference>
<protein>
    <submittedName>
        <fullName evidence="1">Uncharacterized protein</fullName>
    </submittedName>
</protein>
<evidence type="ECO:0000313" key="1">
    <source>
        <dbReference type="EMBL" id="OCT63370.1"/>
    </source>
</evidence>
<reference evidence="2" key="1">
    <citation type="journal article" date="2016" name="Nature">
        <title>Genome evolution in the allotetraploid frog Xenopus laevis.</title>
        <authorList>
            <person name="Session A.M."/>
            <person name="Uno Y."/>
            <person name="Kwon T."/>
            <person name="Chapman J.A."/>
            <person name="Toyoda A."/>
            <person name="Takahashi S."/>
            <person name="Fukui A."/>
            <person name="Hikosaka A."/>
            <person name="Suzuki A."/>
            <person name="Kondo M."/>
            <person name="van Heeringen S.J."/>
            <person name="Quigley I."/>
            <person name="Heinz S."/>
            <person name="Ogino H."/>
            <person name="Ochi H."/>
            <person name="Hellsten U."/>
            <person name="Lyons J.B."/>
            <person name="Simakov O."/>
            <person name="Putnam N."/>
            <person name="Stites J."/>
            <person name="Kuroki Y."/>
            <person name="Tanaka T."/>
            <person name="Michiue T."/>
            <person name="Watanabe M."/>
            <person name="Bogdanovic O."/>
            <person name="Lister R."/>
            <person name="Georgiou G."/>
            <person name="Paranjpe S.S."/>
            <person name="van Kruijsbergen I."/>
            <person name="Shu S."/>
            <person name="Carlson J."/>
            <person name="Kinoshita T."/>
            <person name="Ohta Y."/>
            <person name="Mawaribuchi S."/>
            <person name="Jenkins J."/>
            <person name="Grimwood J."/>
            <person name="Schmutz J."/>
            <person name="Mitros T."/>
            <person name="Mozaffari S.V."/>
            <person name="Suzuki Y."/>
            <person name="Haramoto Y."/>
            <person name="Yamamoto T.S."/>
            <person name="Takagi C."/>
            <person name="Heald R."/>
            <person name="Miller K."/>
            <person name="Haudenschild C."/>
            <person name="Kitzman J."/>
            <person name="Nakayama T."/>
            <person name="Izutsu Y."/>
            <person name="Robert J."/>
            <person name="Fortriede J."/>
            <person name="Burns K."/>
            <person name="Lotay V."/>
            <person name="Karimi K."/>
            <person name="Yasuoka Y."/>
            <person name="Dichmann D.S."/>
            <person name="Flajnik M.F."/>
            <person name="Houston D.W."/>
            <person name="Shendure J."/>
            <person name="DuPasquier L."/>
            <person name="Vize P.D."/>
            <person name="Zorn A.M."/>
            <person name="Ito M."/>
            <person name="Marcotte E.M."/>
            <person name="Wallingford J.B."/>
            <person name="Ito Y."/>
            <person name="Asashima M."/>
            <person name="Ueno N."/>
            <person name="Matsuda Y."/>
            <person name="Veenstra G.J."/>
            <person name="Fujiyama A."/>
            <person name="Harland R.M."/>
            <person name="Taira M."/>
            <person name="Rokhsar D.S."/>
        </authorList>
    </citation>
    <scope>NUCLEOTIDE SEQUENCE [LARGE SCALE GENOMIC DNA]</scope>
    <source>
        <strain evidence="2">J</strain>
    </source>
</reference>
<gene>
    <name evidence="1" type="ORF">XELAEV_18044466mg</name>
</gene>
<proteinExistence type="predicted"/>
<organism evidence="1 2">
    <name type="scientific">Xenopus laevis</name>
    <name type="common">African clawed frog</name>
    <dbReference type="NCBI Taxonomy" id="8355"/>
    <lineage>
        <taxon>Eukaryota</taxon>
        <taxon>Metazoa</taxon>
        <taxon>Chordata</taxon>
        <taxon>Craniata</taxon>
        <taxon>Vertebrata</taxon>
        <taxon>Euteleostomi</taxon>
        <taxon>Amphibia</taxon>
        <taxon>Batrachia</taxon>
        <taxon>Anura</taxon>
        <taxon>Pipoidea</taxon>
        <taxon>Pipidae</taxon>
        <taxon>Xenopodinae</taxon>
        <taxon>Xenopus</taxon>
        <taxon>Xenopus</taxon>
    </lineage>
</organism>
<dbReference type="AlphaFoldDB" id="A0A974BYS0"/>
<sequence>MYKWCRYIILDWHSYICRHCYKHYCVSSINLCIEHRSVYLTLLVPSSCAQPVEPLDVKILIESIVLSTSIHYKPTDCNTILLSSNCHPPGVFKGLPPSQVS</sequence>
<dbReference type="Proteomes" id="UP000694892">
    <property type="component" value="Chromosome 9_10L"/>
</dbReference>
<evidence type="ECO:0000313" key="2">
    <source>
        <dbReference type="Proteomes" id="UP000694892"/>
    </source>
</evidence>